<dbReference type="Pfam" id="PF03720">
    <property type="entry name" value="UDPG_MGDP_dh_C"/>
    <property type="match status" value="1"/>
</dbReference>
<dbReference type="EC" id="1.1.1.22" evidence="2"/>
<accession>A0A9D1NMT1</accession>
<evidence type="ECO:0000256" key="3">
    <source>
        <dbReference type="ARBA" id="ARBA00047473"/>
    </source>
</evidence>
<reference evidence="5" key="1">
    <citation type="submission" date="2020-10" db="EMBL/GenBank/DDBJ databases">
        <authorList>
            <person name="Gilroy R."/>
        </authorList>
    </citation>
    <scope>NUCLEOTIDE SEQUENCE</scope>
    <source>
        <strain evidence="5">35461</strain>
    </source>
</reference>
<name>A0A9D1NMT1_9BACT</name>
<protein>
    <recommendedName>
        <fullName evidence="2">UDP-glucose 6-dehydrogenase</fullName>
        <ecNumber evidence="2">1.1.1.22</ecNumber>
    </recommendedName>
</protein>
<dbReference type="GO" id="GO:0006024">
    <property type="term" value="P:glycosaminoglycan biosynthetic process"/>
    <property type="evidence" value="ECO:0007669"/>
    <property type="project" value="TreeGrafter"/>
</dbReference>
<feature type="domain" description="UDP-glucose/GDP-mannose dehydrogenase C-terminal" evidence="4">
    <location>
        <begin position="77"/>
        <end position="182"/>
    </location>
</feature>
<dbReference type="Pfam" id="PF00984">
    <property type="entry name" value="UDPG_MGDP_dh"/>
    <property type="match status" value="1"/>
</dbReference>
<dbReference type="FunFam" id="3.40.50.720:FF:000193">
    <property type="entry name" value="UDP-glucose 6-dehydrogenase"/>
    <property type="match status" value="1"/>
</dbReference>
<dbReference type="GO" id="GO:0003979">
    <property type="term" value="F:UDP-glucose 6-dehydrogenase activity"/>
    <property type="evidence" value="ECO:0007669"/>
    <property type="project" value="UniProtKB-EC"/>
</dbReference>
<evidence type="ECO:0000259" key="4">
    <source>
        <dbReference type="SMART" id="SM00984"/>
    </source>
</evidence>
<dbReference type="InterPro" id="IPR008927">
    <property type="entry name" value="6-PGluconate_DH-like_C_sf"/>
</dbReference>
<feature type="non-terminal residue" evidence="5">
    <location>
        <position position="1"/>
    </location>
</feature>
<dbReference type="InterPro" id="IPR028356">
    <property type="entry name" value="UDPglc_DH_euk"/>
</dbReference>
<comment type="caution">
    <text evidence="5">The sequence shown here is derived from an EMBL/GenBank/DDBJ whole genome shotgun (WGS) entry which is preliminary data.</text>
</comment>
<dbReference type="Gene3D" id="3.40.50.720">
    <property type="entry name" value="NAD(P)-binding Rossmann-like Domain"/>
    <property type="match status" value="1"/>
</dbReference>
<comment type="catalytic activity">
    <reaction evidence="3">
        <text>UDP-alpha-D-glucose + 2 NAD(+) + H2O = UDP-alpha-D-glucuronate + 2 NADH + 3 H(+)</text>
        <dbReference type="Rhea" id="RHEA:23596"/>
        <dbReference type="ChEBI" id="CHEBI:15377"/>
        <dbReference type="ChEBI" id="CHEBI:15378"/>
        <dbReference type="ChEBI" id="CHEBI:57540"/>
        <dbReference type="ChEBI" id="CHEBI:57945"/>
        <dbReference type="ChEBI" id="CHEBI:58052"/>
        <dbReference type="ChEBI" id="CHEBI:58885"/>
        <dbReference type="EC" id="1.1.1.22"/>
    </reaction>
</comment>
<dbReference type="InterPro" id="IPR014026">
    <property type="entry name" value="UDP-Glc/GDP-Man_DH_dimer"/>
</dbReference>
<dbReference type="InterPro" id="IPR036220">
    <property type="entry name" value="UDP-Glc/GDP-Man_DH_C_sf"/>
</dbReference>
<gene>
    <name evidence="5" type="ORF">IAC79_04105</name>
</gene>
<sequence length="198" mass="21930">GMDRRIGPKFLQAGPGFGGSCFKKDVLNLVYLCRTYGLDDCADYWESVITMNEAQQRRIVTRTVKALFNTLAGKRIALFGFAFKANTGDTRETPALTVANLLAEEHAQIVVTDPKALHNAERDLAHLPDVTLQPDPYAAAEGADAILIMTEWDCYRDLDWARVYAAMRKPALVFDTRNILDHAALRALGFKTLAVGRA</sequence>
<comment type="pathway">
    <text evidence="1">Nucleotide-sugar biosynthesis; UDP-alpha-D-glucuronate biosynthesis; UDP-alpha-D-glucuronate from UDP-alpha-D-glucose: step 1/1.</text>
</comment>
<organism evidence="5 6">
    <name type="scientific">Candidatus Spyradenecus faecavium</name>
    <dbReference type="NCBI Taxonomy" id="2840947"/>
    <lineage>
        <taxon>Bacteria</taxon>
        <taxon>Pseudomonadati</taxon>
        <taxon>Lentisphaerota</taxon>
        <taxon>Lentisphaeria</taxon>
        <taxon>Lentisphaerales</taxon>
        <taxon>Lentisphaeraceae</taxon>
        <taxon>Lentisphaeraceae incertae sedis</taxon>
        <taxon>Candidatus Spyradenecus</taxon>
    </lineage>
</organism>
<evidence type="ECO:0000313" key="5">
    <source>
        <dbReference type="EMBL" id="HIV09278.1"/>
    </source>
</evidence>
<evidence type="ECO:0000256" key="2">
    <source>
        <dbReference type="ARBA" id="ARBA00012954"/>
    </source>
</evidence>
<proteinExistence type="predicted"/>
<dbReference type="SMART" id="SM00984">
    <property type="entry name" value="UDPG_MGDP_dh_C"/>
    <property type="match status" value="1"/>
</dbReference>
<dbReference type="SUPFAM" id="SSF52413">
    <property type="entry name" value="UDP-glucose/GDP-mannose dehydrogenase C-terminal domain"/>
    <property type="match status" value="1"/>
</dbReference>
<evidence type="ECO:0000256" key="1">
    <source>
        <dbReference type="ARBA" id="ARBA00004701"/>
    </source>
</evidence>
<dbReference type="PANTHER" id="PTHR11374">
    <property type="entry name" value="UDP-GLUCOSE DEHYDROGENASE/UDP-MANNAC DEHYDROGENASE"/>
    <property type="match status" value="1"/>
</dbReference>
<evidence type="ECO:0000313" key="6">
    <source>
        <dbReference type="Proteomes" id="UP000886845"/>
    </source>
</evidence>
<dbReference type="SUPFAM" id="SSF48179">
    <property type="entry name" value="6-phosphogluconate dehydrogenase C-terminal domain-like"/>
    <property type="match status" value="1"/>
</dbReference>
<dbReference type="InterPro" id="IPR014027">
    <property type="entry name" value="UDP-Glc/GDP-Man_DH_C"/>
</dbReference>
<dbReference type="EMBL" id="DVOR01000130">
    <property type="protein sequence ID" value="HIV09278.1"/>
    <property type="molecule type" value="Genomic_DNA"/>
</dbReference>
<dbReference type="GO" id="GO:0051287">
    <property type="term" value="F:NAD binding"/>
    <property type="evidence" value="ECO:0007669"/>
    <property type="project" value="InterPro"/>
</dbReference>
<dbReference type="Proteomes" id="UP000886845">
    <property type="component" value="Unassembled WGS sequence"/>
</dbReference>
<dbReference type="PANTHER" id="PTHR11374:SF3">
    <property type="entry name" value="UDP-GLUCOSE 6-DEHYDROGENASE"/>
    <property type="match status" value="1"/>
</dbReference>
<dbReference type="AlphaFoldDB" id="A0A9D1NMT1"/>
<reference evidence="5" key="2">
    <citation type="journal article" date="2021" name="PeerJ">
        <title>Extensive microbial diversity within the chicken gut microbiome revealed by metagenomics and culture.</title>
        <authorList>
            <person name="Gilroy R."/>
            <person name="Ravi A."/>
            <person name="Getino M."/>
            <person name="Pursley I."/>
            <person name="Horton D.L."/>
            <person name="Alikhan N.F."/>
            <person name="Baker D."/>
            <person name="Gharbi K."/>
            <person name="Hall N."/>
            <person name="Watson M."/>
            <person name="Adriaenssens E.M."/>
            <person name="Foster-Nyarko E."/>
            <person name="Jarju S."/>
            <person name="Secka A."/>
            <person name="Antonio M."/>
            <person name="Oren A."/>
            <person name="Chaudhuri R.R."/>
            <person name="La Ragione R."/>
            <person name="Hildebrand F."/>
            <person name="Pallen M.J."/>
        </authorList>
    </citation>
    <scope>NUCLEOTIDE SEQUENCE</scope>
    <source>
        <strain evidence="5">35461</strain>
    </source>
</reference>